<evidence type="ECO:0000256" key="4">
    <source>
        <dbReference type="ARBA" id="ARBA00022553"/>
    </source>
</evidence>
<dbReference type="InterPro" id="IPR036890">
    <property type="entry name" value="HATPase_C_sf"/>
</dbReference>
<keyword evidence="12" id="KW-0472">Membrane</keyword>
<evidence type="ECO:0000256" key="6">
    <source>
        <dbReference type="ARBA" id="ARBA00022692"/>
    </source>
</evidence>
<evidence type="ECO:0000256" key="12">
    <source>
        <dbReference type="SAM" id="Phobius"/>
    </source>
</evidence>
<feature type="transmembrane region" description="Helical" evidence="12">
    <location>
        <begin position="7"/>
        <end position="30"/>
    </location>
</feature>
<dbReference type="GO" id="GO:0016301">
    <property type="term" value="F:kinase activity"/>
    <property type="evidence" value="ECO:0007669"/>
    <property type="project" value="UniProtKB-KW"/>
</dbReference>
<dbReference type="Gene3D" id="1.20.5.1930">
    <property type="match status" value="1"/>
</dbReference>
<comment type="caution">
    <text evidence="14">The sequence shown here is derived from an EMBL/GenBank/DDBJ whole genome shotgun (WGS) entry which is preliminary data.</text>
</comment>
<evidence type="ECO:0000256" key="9">
    <source>
        <dbReference type="ARBA" id="ARBA00022840"/>
    </source>
</evidence>
<dbReference type="InterPro" id="IPR003660">
    <property type="entry name" value="HAMP_dom"/>
</dbReference>
<evidence type="ECO:0000259" key="13">
    <source>
        <dbReference type="PROSITE" id="PS50885"/>
    </source>
</evidence>
<evidence type="ECO:0000313" key="14">
    <source>
        <dbReference type="EMBL" id="MFD1948261.1"/>
    </source>
</evidence>
<keyword evidence="15" id="KW-1185">Reference proteome</keyword>
<feature type="transmembrane region" description="Helical" evidence="12">
    <location>
        <begin position="42"/>
        <end position="60"/>
    </location>
</feature>
<evidence type="ECO:0000313" key="15">
    <source>
        <dbReference type="Proteomes" id="UP001597351"/>
    </source>
</evidence>
<proteinExistence type="predicted"/>
<evidence type="ECO:0000256" key="1">
    <source>
        <dbReference type="ARBA" id="ARBA00000085"/>
    </source>
</evidence>
<keyword evidence="7" id="KW-0547">Nucleotide-binding</keyword>
<evidence type="ECO:0000256" key="8">
    <source>
        <dbReference type="ARBA" id="ARBA00022777"/>
    </source>
</evidence>
<dbReference type="RefSeq" id="WP_343920140.1">
    <property type="nucleotide sequence ID" value="NZ_BAAAJT010000002.1"/>
</dbReference>
<dbReference type="PANTHER" id="PTHR24421">
    <property type="entry name" value="NITRATE/NITRITE SENSOR PROTEIN NARX-RELATED"/>
    <property type="match status" value="1"/>
</dbReference>
<keyword evidence="8 14" id="KW-0418">Kinase</keyword>
<dbReference type="PANTHER" id="PTHR24421:SF10">
    <property type="entry name" value="NITRATE_NITRITE SENSOR PROTEIN NARQ"/>
    <property type="match status" value="1"/>
</dbReference>
<name>A0ABW4TQS0_9ACTN</name>
<keyword evidence="9" id="KW-0067">ATP-binding</keyword>
<keyword evidence="6 12" id="KW-0812">Transmembrane</keyword>
<feature type="domain" description="HAMP" evidence="13">
    <location>
        <begin position="61"/>
        <end position="113"/>
    </location>
</feature>
<dbReference type="Gene3D" id="3.30.565.10">
    <property type="entry name" value="Histidine kinase-like ATPase, C-terminal domain"/>
    <property type="match status" value="1"/>
</dbReference>
<evidence type="ECO:0000256" key="11">
    <source>
        <dbReference type="ARBA" id="ARBA00023012"/>
    </source>
</evidence>
<accession>A0ABW4TQS0</accession>
<evidence type="ECO:0000256" key="7">
    <source>
        <dbReference type="ARBA" id="ARBA00022741"/>
    </source>
</evidence>
<dbReference type="EC" id="2.7.13.3" evidence="3"/>
<keyword evidence="5" id="KW-0808">Transferase</keyword>
<dbReference type="EMBL" id="JBHUGD010000003">
    <property type="protein sequence ID" value="MFD1948261.1"/>
    <property type="molecule type" value="Genomic_DNA"/>
</dbReference>
<dbReference type="InterPro" id="IPR003594">
    <property type="entry name" value="HATPase_dom"/>
</dbReference>
<evidence type="ECO:0000256" key="5">
    <source>
        <dbReference type="ARBA" id="ARBA00022679"/>
    </source>
</evidence>
<evidence type="ECO:0000256" key="10">
    <source>
        <dbReference type="ARBA" id="ARBA00022989"/>
    </source>
</evidence>
<dbReference type="SMART" id="SM00387">
    <property type="entry name" value="HATPase_c"/>
    <property type="match status" value="1"/>
</dbReference>
<keyword evidence="10 12" id="KW-1133">Transmembrane helix</keyword>
<dbReference type="Proteomes" id="UP001597351">
    <property type="component" value="Unassembled WGS sequence"/>
</dbReference>
<gene>
    <name evidence="14" type="ORF">ACFSDE_15770</name>
</gene>
<dbReference type="CDD" id="cd16917">
    <property type="entry name" value="HATPase_UhpB-NarQ-NarX-like"/>
    <property type="match status" value="1"/>
</dbReference>
<dbReference type="SUPFAM" id="SSF55874">
    <property type="entry name" value="ATPase domain of HSP90 chaperone/DNA topoisomerase II/histidine kinase"/>
    <property type="match status" value="1"/>
</dbReference>
<sequence>MLARLPLYWQVFLINGLVFLVATVTLALSPARVSAPVLPREWIVLLGGLAVMLTTNAVLLRASLRPVDRVVHEMQSVDHLHTGDRLPELGEGPGGRLVTSYNAMLDRLDAERSASTARAVAAQESERHRIAQELHDQVGQDLTVVLLGLSQLQRRVPDDVAEEVALLRDSARSSLDDVRRVARELRPGVLDDLGLASALAAMCSDLAVHAGLPVRRTVSPGLPELGPERELVVYRVAQEALTNAARHARATELRLSLARVGDAVVLEVADDGRDAGPIVPGAGLLGMRERASLVGARVRVEPGPRGTTVRLELPLGSAS</sequence>
<keyword evidence="4" id="KW-0597">Phosphoprotein</keyword>
<reference evidence="15" key="1">
    <citation type="journal article" date="2019" name="Int. J. Syst. Evol. Microbiol.">
        <title>The Global Catalogue of Microorganisms (GCM) 10K type strain sequencing project: providing services to taxonomists for standard genome sequencing and annotation.</title>
        <authorList>
            <consortium name="The Broad Institute Genomics Platform"/>
            <consortium name="The Broad Institute Genome Sequencing Center for Infectious Disease"/>
            <person name="Wu L."/>
            <person name="Ma J."/>
        </authorList>
    </citation>
    <scope>NUCLEOTIDE SEQUENCE [LARGE SCALE GENOMIC DNA]</scope>
    <source>
        <strain evidence="15">CGMCC 1.12477</strain>
    </source>
</reference>
<evidence type="ECO:0000256" key="3">
    <source>
        <dbReference type="ARBA" id="ARBA00012438"/>
    </source>
</evidence>
<dbReference type="Pfam" id="PF07730">
    <property type="entry name" value="HisKA_3"/>
    <property type="match status" value="1"/>
</dbReference>
<dbReference type="Pfam" id="PF02518">
    <property type="entry name" value="HATPase_c"/>
    <property type="match status" value="1"/>
</dbReference>
<dbReference type="InterPro" id="IPR050482">
    <property type="entry name" value="Sensor_HK_TwoCompSys"/>
</dbReference>
<comment type="catalytic activity">
    <reaction evidence="1">
        <text>ATP + protein L-histidine = ADP + protein N-phospho-L-histidine.</text>
        <dbReference type="EC" id="2.7.13.3"/>
    </reaction>
</comment>
<evidence type="ECO:0000256" key="2">
    <source>
        <dbReference type="ARBA" id="ARBA00004370"/>
    </source>
</evidence>
<dbReference type="InterPro" id="IPR011712">
    <property type="entry name" value="Sig_transdc_His_kin_sub3_dim/P"/>
</dbReference>
<comment type="subcellular location">
    <subcellularLocation>
        <location evidence="2">Membrane</location>
    </subcellularLocation>
</comment>
<organism evidence="14 15">
    <name type="scientific">Nocardioides aestuarii</name>
    <dbReference type="NCBI Taxonomy" id="252231"/>
    <lineage>
        <taxon>Bacteria</taxon>
        <taxon>Bacillati</taxon>
        <taxon>Actinomycetota</taxon>
        <taxon>Actinomycetes</taxon>
        <taxon>Propionibacteriales</taxon>
        <taxon>Nocardioidaceae</taxon>
        <taxon>Nocardioides</taxon>
    </lineage>
</organism>
<keyword evidence="11" id="KW-0902">Two-component regulatory system</keyword>
<dbReference type="PROSITE" id="PS50885">
    <property type="entry name" value="HAMP"/>
    <property type="match status" value="1"/>
</dbReference>
<protein>
    <recommendedName>
        <fullName evidence="3">histidine kinase</fullName>
        <ecNumber evidence="3">2.7.13.3</ecNumber>
    </recommendedName>
</protein>